<evidence type="ECO:0000313" key="1">
    <source>
        <dbReference type="EMBL" id="MDM8562759.1"/>
    </source>
</evidence>
<comment type="caution">
    <text evidence="1">The sequence shown here is derived from an EMBL/GenBank/DDBJ whole genome shotgun (WGS) entry which is preliminary data.</text>
</comment>
<organism evidence="1 2">
    <name type="scientific">Candidatus Marithioploca araucensis</name>
    <dbReference type="NCBI Taxonomy" id="70273"/>
    <lineage>
        <taxon>Bacteria</taxon>
        <taxon>Pseudomonadati</taxon>
        <taxon>Pseudomonadota</taxon>
        <taxon>Gammaproteobacteria</taxon>
        <taxon>Thiotrichales</taxon>
        <taxon>Thiotrichaceae</taxon>
        <taxon>Candidatus Marithioploca</taxon>
    </lineage>
</organism>
<gene>
    <name evidence="1" type="ORF">QUF54_05335</name>
</gene>
<name>A0ABT7VT73_9GAMM</name>
<evidence type="ECO:0000313" key="2">
    <source>
        <dbReference type="Proteomes" id="UP001171945"/>
    </source>
</evidence>
<dbReference type="EMBL" id="JAUCGM010000276">
    <property type="protein sequence ID" value="MDM8562759.1"/>
    <property type="molecule type" value="Genomic_DNA"/>
</dbReference>
<proteinExistence type="predicted"/>
<keyword evidence="2" id="KW-1185">Reference proteome</keyword>
<dbReference type="Proteomes" id="UP001171945">
    <property type="component" value="Unassembled WGS sequence"/>
</dbReference>
<sequence>MNSDSDNITEQINMPAIDFNCYASSGIIKIPESDRDWYDKPITVVLLRQESTNTPITKRSLAL</sequence>
<reference evidence="1" key="1">
    <citation type="submission" date="2023-06" db="EMBL/GenBank/DDBJ databases">
        <title>Uncultivated large filamentous bacteria from sulfidic sediments reveal new species and different genomic features in energy metabolism and defense.</title>
        <authorList>
            <person name="Fonseca A."/>
        </authorList>
    </citation>
    <scope>NUCLEOTIDE SEQUENCE</scope>
    <source>
        <strain evidence="1">HSG4</strain>
    </source>
</reference>
<accession>A0ABT7VT73</accession>
<protein>
    <submittedName>
        <fullName evidence="1">Uncharacterized protein</fullName>
    </submittedName>
</protein>